<dbReference type="FunFam" id="3.40.50.10860:FF:000002">
    <property type="entry name" value="Glutamate dehydrogenase"/>
    <property type="match status" value="1"/>
</dbReference>
<gene>
    <name evidence="12" type="primary">gdhA</name>
    <name evidence="12" type="ORF">HS968_10600</name>
</gene>
<dbReference type="InterPro" id="IPR033524">
    <property type="entry name" value="Glu/Leu/Phe/Val_DH_AS"/>
</dbReference>
<keyword evidence="8" id="KW-0520">NAD</keyword>
<dbReference type="EMBL" id="CP059139">
    <property type="protein sequence ID" value="QMV65475.1"/>
    <property type="molecule type" value="Genomic_DNA"/>
</dbReference>
<evidence type="ECO:0000256" key="9">
    <source>
        <dbReference type="PIRSR" id="PIRSR000185-3"/>
    </source>
</evidence>
<dbReference type="Gene3D" id="3.40.50.720">
    <property type="entry name" value="NAD(P)-binding Rossmann-like Domain"/>
    <property type="match status" value="1"/>
</dbReference>
<dbReference type="PIRSF" id="PIRSF000185">
    <property type="entry name" value="Glu_DH"/>
    <property type="match status" value="1"/>
</dbReference>
<keyword evidence="8" id="KW-0547">Nucleotide-binding</keyword>
<feature type="binding site" evidence="8">
    <location>
        <position position="165"/>
    </location>
    <ligand>
        <name>substrate</name>
    </ligand>
</feature>
<keyword evidence="4 6" id="KW-0560">Oxidoreductase</keyword>
<keyword evidence="13" id="KW-1185">Reference proteome</keyword>
<feature type="binding site" evidence="8">
    <location>
        <position position="378"/>
    </location>
    <ligand>
        <name>substrate</name>
    </ligand>
</feature>
<evidence type="ECO:0000256" key="10">
    <source>
        <dbReference type="RuleBase" id="RU004417"/>
    </source>
</evidence>
<dbReference type="InterPro" id="IPR006096">
    <property type="entry name" value="Glu/Leu/Phe/Val/Trp_DH_C"/>
</dbReference>
<feature type="active site" description="Proton donor" evidence="7">
    <location>
        <position position="126"/>
    </location>
</feature>
<dbReference type="RefSeq" id="WP_182371210.1">
    <property type="nucleotide sequence ID" value="NZ_CP059139.1"/>
</dbReference>
<dbReference type="CDD" id="cd05313">
    <property type="entry name" value="NAD_bind_2_Glu_DH"/>
    <property type="match status" value="1"/>
</dbReference>
<evidence type="ECO:0000313" key="13">
    <source>
        <dbReference type="Proteomes" id="UP000515276"/>
    </source>
</evidence>
<dbReference type="PROSITE" id="PS00074">
    <property type="entry name" value="GLFV_DEHYDROGENASE"/>
    <property type="match status" value="1"/>
</dbReference>
<dbReference type="GO" id="GO:0006537">
    <property type="term" value="P:glutamate biosynthetic process"/>
    <property type="evidence" value="ECO:0007669"/>
    <property type="project" value="TreeGrafter"/>
</dbReference>
<comment type="catalytic activity">
    <reaction evidence="5">
        <text>L-glutamate + NADP(+) + H2O = 2-oxoglutarate + NH4(+) + NADPH + H(+)</text>
        <dbReference type="Rhea" id="RHEA:11612"/>
        <dbReference type="ChEBI" id="CHEBI:15377"/>
        <dbReference type="ChEBI" id="CHEBI:15378"/>
        <dbReference type="ChEBI" id="CHEBI:16810"/>
        <dbReference type="ChEBI" id="CHEBI:28938"/>
        <dbReference type="ChEBI" id="CHEBI:29985"/>
        <dbReference type="ChEBI" id="CHEBI:57783"/>
        <dbReference type="ChEBI" id="CHEBI:58349"/>
        <dbReference type="EC" id="1.4.1.4"/>
    </reaction>
</comment>
<dbReference type="InterPro" id="IPR014362">
    <property type="entry name" value="Glu_DH"/>
</dbReference>
<dbReference type="InterPro" id="IPR036291">
    <property type="entry name" value="NAD(P)-bd_dom_sf"/>
</dbReference>
<dbReference type="GO" id="GO:0004354">
    <property type="term" value="F:glutamate dehydrogenase (NADP+) activity"/>
    <property type="evidence" value="ECO:0007669"/>
    <property type="project" value="UniProtKB-EC"/>
</dbReference>
<dbReference type="InterPro" id="IPR050724">
    <property type="entry name" value="Glu_Leu_Phe_Val_DH"/>
</dbReference>
<evidence type="ECO:0000256" key="4">
    <source>
        <dbReference type="ARBA" id="ARBA00023002"/>
    </source>
</evidence>
<dbReference type="InterPro" id="IPR006097">
    <property type="entry name" value="Glu/Leu/Phe/Val/Trp_DH_dimer"/>
</dbReference>
<dbReference type="PRINTS" id="PR00082">
    <property type="entry name" value="GLFDHDRGNASE"/>
</dbReference>
<dbReference type="Gene3D" id="3.40.50.10860">
    <property type="entry name" value="Leucine Dehydrogenase, chain A, domain 1"/>
    <property type="match status" value="1"/>
</dbReference>
<evidence type="ECO:0000259" key="11">
    <source>
        <dbReference type="SMART" id="SM00839"/>
    </source>
</evidence>
<accession>A0A7G5DUQ0</accession>
<dbReference type="AlphaFoldDB" id="A0A7G5DUQ0"/>
<feature type="binding site" evidence="8">
    <location>
        <position position="90"/>
    </location>
    <ligand>
        <name>substrate</name>
    </ligand>
</feature>
<dbReference type="GO" id="GO:0005829">
    <property type="term" value="C:cytosol"/>
    <property type="evidence" value="ECO:0007669"/>
    <property type="project" value="TreeGrafter"/>
</dbReference>
<dbReference type="SMART" id="SM00839">
    <property type="entry name" value="ELFV_dehydrog"/>
    <property type="match status" value="1"/>
</dbReference>
<feature type="binding site" evidence="8">
    <location>
        <position position="111"/>
    </location>
    <ligand>
        <name>substrate</name>
    </ligand>
</feature>
<protein>
    <recommendedName>
        <fullName evidence="6">Glutamate dehydrogenase</fullName>
    </recommendedName>
</protein>
<name>A0A7G5DUQ0_9PSED</name>
<dbReference type="PANTHER" id="PTHR43571:SF1">
    <property type="entry name" value="NADP-SPECIFIC GLUTAMATE DEHYDROGENASE 1-RELATED"/>
    <property type="match status" value="1"/>
</dbReference>
<dbReference type="Gene3D" id="1.10.285.10">
    <property type="entry name" value="Glutamate Dehydrogenase, chain A, domain 3"/>
    <property type="match status" value="2"/>
</dbReference>
<dbReference type="NCBIfam" id="NF006929">
    <property type="entry name" value="PRK09414.1"/>
    <property type="match status" value="1"/>
</dbReference>
<organism evidence="12 13">
    <name type="scientific">Pseudomonas berkeleyensis</name>
    <dbReference type="NCBI Taxonomy" id="2726956"/>
    <lineage>
        <taxon>Bacteria</taxon>
        <taxon>Pseudomonadati</taxon>
        <taxon>Pseudomonadota</taxon>
        <taxon>Gammaproteobacteria</taxon>
        <taxon>Pseudomonadales</taxon>
        <taxon>Pseudomonadaceae</taxon>
        <taxon>Pseudomonas</taxon>
    </lineage>
</organism>
<feature type="domain" description="Glutamate/phenylalanine/leucine/valine/L-tryptophan dehydrogenase C-terminal" evidence="11">
    <location>
        <begin position="202"/>
        <end position="443"/>
    </location>
</feature>
<dbReference type="GO" id="GO:0000166">
    <property type="term" value="F:nucleotide binding"/>
    <property type="evidence" value="ECO:0007669"/>
    <property type="project" value="UniProtKB-KW"/>
</dbReference>
<evidence type="ECO:0000256" key="5">
    <source>
        <dbReference type="ARBA" id="ARBA00048584"/>
    </source>
</evidence>
<evidence type="ECO:0000256" key="6">
    <source>
        <dbReference type="PIRNR" id="PIRNR000185"/>
    </source>
</evidence>
<evidence type="ECO:0000256" key="7">
    <source>
        <dbReference type="PIRSR" id="PIRSR000185-1"/>
    </source>
</evidence>
<evidence type="ECO:0000256" key="1">
    <source>
        <dbReference type="ARBA" id="ARBA00003868"/>
    </source>
</evidence>
<dbReference type="SUPFAM" id="SSF51735">
    <property type="entry name" value="NAD(P)-binding Rossmann-fold domains"/>
    <property type="match status" value="1"/>
</dbReference>
<dbReference type="SUPFAM" id="SSF53223">
    <property type="entry name" value="Aminoacid dehydrogenase-like, N-terminal domain"/>
    <property type="match status" value="1"/>
</dbReference>
<dbReference type="InterPro" id="IPR046346">
    <property type="entry name" value="Aminoacid_DH-like_N_sf"/>
</dbReference>
<reference evidence="12 13" key="1">
    <citation type="journal article" date="2020" name="G3 (Bethesda)">
        <title>CeMbio - The Caenorhabditis elegans Microbiome Resource.</title>
        <authorList>
            <person name="Dirksen P."/>
            <person name="Assie A."/>
            <person name="Zimmermann J."/>
            <person name="Zhang F."/>
            <person name="Tietje A.M."/>
            <person name="Marsh S.A."/>
            <person name="Felix M.A."/>
            <person name="Shapira M."/>
            <person name="Kaleta C."/>
            <person name="Schulenburg H."/>
            <person name="Samuel B."/>
        </authorList>
    </citation>
    <scope>NUCLEOTIDE SEQUENCE [LARGE SCALE GENOMIC DNA]</scope>
    <source>
        <strain evidence="12 13">MSPm1</strain>
    </source>
</reference>
<feature type="binding site" evidence="8">
    <location>
        <position position="209"/>
    </location>
    <ligand>
        <name>NAD(+)</name>
        <dbReference type="ChEBI" id="CHEBI:57540"/>
    </ligand>
</feature>
<dbReference type="InterPro" id="IPR033922">
    <property type="entry name" value="NAD_bind_Glu_DH"/>
</dbReference>
<proteinExistence type="inferred from homology"/>
<comment type="subunit">
    <text evidence="3">Homohexamer.</text>
</comment>
<evidence type="ECO:0000256" key="2">
    <source>
        <dbReference type="ARBA" id="ARBA00006382"/>
    </source>
</evidence>
<comment type="function">
    <text evidence="1">Catalyzes the reversible oxidative deamination of glutamate to alpha-ketoglutarate and ammonia.</text>
</comment>
<feature type="site" description="Important for catalysis" evidence="9">
    <location>
        <position position="166"/>
    </location>
</feature>
<dbReference type="FunFam" id="1.10.285.10:FF:000001">
    <property type="entry name" value="Glutamate dehydrogenase"/>
    <property type="match status" value="1"/>
</dbReference>
<comment type="similarity">
    <text evidence="2 6 10">Belongs to the Glu/Leu/Phe/Val dehydrogenases family.</text>
</comment>
<dbReference type="Pfam" id="PF02812">
    <property type="entry name" value="ELFV_dehydrog_N"/>
    <property type="match status" value="1"/>
</dbReference>
<dbReference type="InterPro" id="IPR006095">
    <property type="entry name" value="Glu/Leu/Phe/Val/Trp_DH"/>
</dbReference>
<feature type="binding site" evidence="8">
    <location>
        <position position="114"/>
    </location>
    <ligand>
        <name>substrate</name>
    </ligand>
</feature>
<dbReference type="Proteomes" id="UP000515276">
    <property type="component" value="Chromosome"/>
</dbReference>
<evidence type="ECO:0000313" key="12">
    <source>
        <dbReference type="EMBL" id="QMV65475.1"/>
    </source>
</evidence>
<dbReference type="Pfam" id="PF00208">
    <property type="entry name" value="ELFV_dehydrog"/>
    <property type="match status" value="1"/>
</dbReference>
<evidence type="ECO:0000256" key="3">
    <source>
        <dbReference type="ARBA" id="ARBA00011643"/>
    </source>
</evidence>
<dbReference type="FunFam" id="3.40.50.720:FF:000030">
    <property type="entry name" value="Glutamate dehydrogenase"/>
    <property type="match status" value="1"/>
</dbReference>
<feature type="binding site" evidence="8">
    <location>
        <position position="240"/>
    </location>
    <ligand>
        <name>NAD(+)</name>
        <dbReference type="ChEBI" id="CHEBI:57540"/>
    </ligand>
</feature>
<evidence type="ECO:0000256" key="8">
    <source>
        <dbReference type="PIRSR" id="PIRSR000185-2"/>
    </source>
</evidence>
<sequence>MSLSVDSFLSRLKQRDPDQPEFHQAVEEVVRSLWPFLEANPRYREAGILERMVEPERAILFRVPWVDDRGQVQVNRGYRVQMSSAIGPYKGGLRFHPSVNLGVLKFLAFEQVFKNSLTSLPMGGGKGGSDFDPKGKSEGEVMRFCQSFMSELYRHIGADLDVPAGDIGVGGREIGYLFGQYKRLSNQFTSVLTGKGLSYGGSLVRPEATGYGCVYFAQEMLKRIDQGFEDKRVAISGSGNVAQYAAQKVMELGGRVISVSDSEGTLYAEGGLSEEQWLYLMDLKNVRRGRLREMAEHYGLPFLAGQRPWDLPCDIALPCATQNELDGEDARTLLKNGCICVAEGANMPSTLEAVDLFVEAGICYAPGKASNAGGVATSGLEMSQNAMRLHWSAGEVDERLHGIMQNIHHACVHHGEENGRINYVKGANIAGFVKVADAMLAQGVV</sequence>
<dbReference type="PANTHER" id="PTHR43571">
    <property type="entry name" value="NADP-SPECIFIC GLUTAMATE DEHYDROGENASE 1-RELATED"/>
    <property type="match status" value="1"/>
</dbReference>